<dbReference type="InterPro" id="IPR029063">
    <property type="entry name" value="SAM-dependent_MTases_sf"/>
</dbReference>
<sequence>MAILKSVQLPKWLDDIIYNEFGAVYEPRPQDVEYNPDQQFEFVQLYLGTYFPRSYAEAYCIMNRLFDNPLYKQEFFMLEEINILDFCCGTGGEIVGLIHSLNYNLPNLRSVNIDAFDANPDAIRFLFHLMERINDIPNIRLSINIVPQGLFIENEMDMRDFVKIPNSLYHFVISFKALNEFVQSNTFPNKNVYDVVPSYLLPLLDEKGVLILSDLTHQHNGEYYPFVMTKGLNTCLKRSNNYKTIIPTPCFHYEEICQGCYLQESFHVTHSRKTRDLSKVAYRVICKSDFAQRIMQTKVTGSCRHTHAYADKSLPYNI</sequence>
<dbReference type="EMBL" id="CP013020">
    <property type="protein sequence ID" value="ALK83081.1"/>
    <property type="molecule type" value="Genomic_DNA"/>
</dbReference>
<evidence type="ECO:0008006" key="3">
    <source>
        <dbReference type="Google" id="ProtNLM"/>
    </source>
</evidence>
<accession>A0A0P0LBY5</accession>
<organism evidence="1 2">
    <name type="scientific">Phocaeicola vulgatus</name>
    <name type="common">Bacteroides vulgatus</name>
    <dbReference type="NCBI Taxonomy" id="821"/>
    <lineage>
        <taxon>Bacteria</taxon>
        <taxon>Pseudomonadati</taxon>
        <taxon>Bacteroidota</taxon>
        <taxon>Bacteroidia</taxon>
        <taxon>Bacteroidales</taxon>
        <taxon>Bacteroidaceae</taxon>
        <taxon>Phocaeicola</taxon>
    </lineage>
</organism>
<evidence type="ECO:0000313" key="1">
    <source>
        <dbReference type="EMBL" id="ALK83081.1"/>
    </source>
</evidence>
<name>A0A0P0LBY5_PHOVU</name>
<dbReference type="SUPFAM" id="SSF53335">
    <property type="entry name" value="S-adenosyl-L-methionine-dependent methyltransferases"/>
    <property type="match status" value="1"/>
</dbReference>
<dbReference type="AlphaFoldDB" id="A0A0P0LBY5"/>
<protein>
    <recommendedName>
        <fullName evidence="3">Methyltransferase domain-containing protein</fullName>
    </recommendedName>
</protein>
<reference evidence="2" key="1">
    <citation type="submission" date="2015-10" db="EMBL/GenBank/DDBJ databases">
        <title>Extensive mobilome-driven genome diversification in gut-associated Bacteroides vulgatus mpk.</title>
        <authorList>
            <person name="Beier S."/>
            <person name="Lange A."/>
            <person name="Huson D.H."/>
            <person name="Frick J.-S."/>
            <person name="Autenrieth I.B."/>
        </authorList>
    </citation>
    <scope>NUCLEOTIDE SEQUENCE [LARGE SCALE GENOMIC DNA]</scope>
    <source>
        <strain evidence="2">mpk</strain>
    </source>
</reference>
<reference evidence="1 2" key="2">
    <citation type="journal article" date="2016" name="Genome Biol. Evol.">
        <title>Extensive mobilome-driven genome diversification in mouse gut-associated Bacteroides vulgatus mpk.</title>
        <authorList>
            <person name="Lange A."/>
            <person name="Beier S."/>
            <person name="Steimle A."/>
            <person name="Autenrieth I.B."/>
            <person name="Huson D.H."/>
            <person name="Frick J.S."/>
        </authorList>
    </citation>
    <scope>NUCLEOTIDE SEQUENCE [LARGE SCALE GENOMIC DNA]</scope>
    <source>
        <strain evidence="2">mpk</strain>
    </source>
</reference>
<dbReference type="PATRIC" id="fig|821.40.peg.534"/>
<dbReference type="Gene3D" id="3.40.50.150">
    <property type="entry name" value="Vaccinia Virus protein VP39"/>
    <property type="match status" value="1"/>
</dbReference>
<gene>
    <name evidence="1" type="ORF">BvMPK_0453</name>
</gene>
<proteinExistence type="predicted"/>
<dbReference type="Proteomes" id="UP000061587">
    <property type="component" value="Chromosome"/>
</dbReference>
<evidence type="ECO:0000313" key="2">
    <source>
        <dbReference type="Proteomes" id="UP000061587"/>
    </source>
</evidence>